<name>A0ACC0UW23_9HYPO</name>
<proteinExistence type="predicted"/>
<organism evidence="1 2">
    <name type="scientific">Trichothecium roseum</name>
    <dbReference type="NCBI Taxonomy" id="47278"/>
    <lineage>
        <taxon>Eukaryota</taxon>
        <taxon>Fungi</taxon>
        <taxon>Dikarya</taxon>
        <taxon>Ascomycota</taxon>
        <taxon>Pezizomycotina</taxon>
        <taxon>Sordariomycetes</taxon>
        <taxon>Hypocreomycetidae</taxon>
        <taxon>Hypocreales</taxon>
        <taxon>Hypocreales incertae sedis</taxon>
        <taxon>Trichothecium</taxon>
    </lineage>
</organism>
<dbReference type="Proteomes" id="UP001163324">
    <property type="component" value="Chromosome 6"/>
</dbReference>
<comment type="caution">
    <text evidence="1">The sequence shown here is derived from an EMBL/GenBank/DDBJ whole genome shotgun (WGS) entry which is preliminary data.</text>
</comment>
<sequence length="610" mass="68724">MPLQPAGHVPIAAAGRPLTTKEIVLPPRRANRRQQNKTLWRTVATTPMASGAPSPTTYRPSANVPLQGVEVFYFDLFRSRTAAELSGYFDDSFWTRRVLQECHNEAAVRHSVIALGALYKTLEQKCRSASPSNSDSEGTKVQNVVSHWQVAVRKYSEACNAMMHLDDRDPRSHRTRLIAGVLLGSFDGFIGDHKQAIIQIQNGLGLLGRVQAEEAVARSGQPMLEEEVLTVFNHLAVQAMSYDMAFHFPEPYVVHLGPERTTYQKSGGGSSTDGISLEQPFFSIREARRVYDRICESGMRFLDQLYLARQQPYPLFPEDWVRYSVGIQENLGRWSIAFQPLLAARHDPGKATPQEKAAIAVLKMTQLNGQILMSCIFNRTECYFDNFVDAFRQIVELAEEVVRDDEARARMETCRYTQATCPHQTWDNEVGAFVAAHIKPSFAADLGIVPPIWLVATKCREPRIRRRAIKVLHSSARREGMWDSAMAAKIAQWVMEVEEKDARGGMPTSMPGSEYPIDINTPYGYLNIENQNQTGPYNMQPQGNQNDRPYPPPPPLPPPQGPIAEERRVMIQKVDFDLRTRFANLTVGTRGAMASSAQEDKKFQTTQVWW</sequence>
<reference evidence="1" key="1">
    <citation type="submission" date="2022-10" db="EMBL/GenBank/DDBJ databases">
        <title>Complete Genome of Trichothecium roseum strain YXFP-22015, a Plant Pathogen Isolated from Citrus.</title>
        <authorList>
            <person name="Wang Y."/>
            <person name="Zhu L."/>
        </authorList>
    </citation>
    <scope>NUCLEOTIDE SEQUENCE</scope>
    <source>
        <strain evidence="1">YXFP-22015</strain>
    </source>
</reference>
<keyword evidence="2" id="KW-1185">Reference proteome</keyword>
<protein>
    <submittedName>
        <fullName evidence="1">Uncharacterized protein</fullName>
    </submittedName>
</protein>
<dbReference type="EMBL" id="CM047945">
    <property type="protein sequence ID" value="KAI9898326.1"/>
    <property type="molecule type" value="Genomic_DNA"/>
</dbReference>
<evidence type="ECO:0000313" key="1">
    <source>
        <dbReference type="EMBL" id="KAI9898326.1"/>
    </source>
</evidence>
<accession>A0ACC0UW23</accession>
<gene>
    <name evidence="1" type="ORF">N3K66_006686</name>
</gene>
<evidence type="ECO:0000313" key="2">
    <source>
        <dbReference type="Proteomes" id="UP001163324"/>
    </source>
</evidence>